<reference evidence="5 6" key="1">
    <citation type="journal article" date="2015" name="Int. J. Syst. Evol. Microbiol.">
        <title>Amycolatopsis rhabdoformis sp. nov., an actinomycete isolated from a tropical forest soil.</title>
        <authorList>
            <person name="Souza W.R."/>
            <person name="Silva R.E."/>
            <person name="Goodfellow M."/>
            <person name="Busarakam K."/>
            <person name="Figueiro F.S."/>
            <person name="Ferreira D."/>
            <person name="Rodrigues-Filho E."/>
            <person name="Moraes L.A.B."/>
            <person name="Zucchi T.D."/>
        </authorList>
    </citation>
    <scope>NUCLEOTIDE SEQUENCE [LARGE SCALE GENOMIC DNA]</scope>
    <source>
        <strain evidence="5 6">NCIMB 14900</strain>
    </source>
</reference>
<evidence type="ECO:0000256" key="2">
    <source>
        <dbReference type="ARBA" id="ARBA00022729"/>
    </source>
</evidence>
<organism evidence="5 6">
    <name type="scientific">Amycolatopsis rhabdoformis</name>
    <dbReference type="NCBI Taxonomy" id="1448059"/>
    <lineage>
        <taxon>Bacteria</taxon>
        <taxon>Bacillati</taxon>
        <taxon>Actinomycetota</taxon>
        <taxon>Actinomycetes</taxon>
        <taxon>Pseudonocardiales</taxon>
        <taxon>Pseudonocardiaceae</taxon>
        <taxon>Amycolatopsis</taxon>
    </lineage>
</organism>
<keyword evidence="2 3" id="KW-0732">Signal</keyword>
<dbReference type="InterPro" id="IPR051010">
    <property type="entry name" value="BCAA_transport"/>
</dbReference>
<dbReference type="EMBL" id="CP142149">
    <property type="protein sequence ID" value="WSE27132.1"/>
    <property type="molecule type" value="Genomic_DNA"/>
</dbReference>
<dbReference type="Proteomes" id="UP001330812">
    <property type="component" value="Chromosome"/>
</dbReference>
<evidence type="ECO:0000313" key="6">
    <source>
        <dbReference type="Proteomes" id="UP001330812"/>
    </source>
</evidence>
<dbReference type="InterPro" id="IPR028082">
    <property type="entry name" value="Peripla_BP_I"/>
</dbReference>
<dbReference type="InterPro" id="IPR028081">
    <property type="entry name" value="Leu-bd"/>
</dbReference>
<dbReference type="PANTHER" id="PTHR30483:SF6">
    <property type="entry name" value="PERIPLASMIC BINDING PROTEIN OF ABC TRANSPORTER FOR NATURAL AMINO ACIDS"/>
    <property type="match status" value="1"/>
</dbReference>
<feature type="chain" id="PRO_5046921030" evidence="3">
    <location>
        <begin position="29"/>
        <end position="397"/>
    </location>
</feature>
<dbReference type="PANTHER" id="PTHR30483">
    <property type="entry name" value="LEUCINE-SPECIFIC-BINDING PROTEIN"/>
    <property type="match status" value="1"/>
</dbReference>
<gene>
    <name evidence="5" type="ORF">VSH64_30235</name>
</gene>
<dbReference type="SUPFAM" id="SSF53822">
    <property type="entry name" value="Periplasmic binding protein-like I"/>
    <property type="match status" value="1"/>
</dbReference>
<evidence type="ECO:0000313" key="5">
    <source>
        <dbReference type="EMBL" id="WSE27132.1"/>
    </source>
</evidence>
<evidence type="ECO:0000259" key="4">
    <source>
        <dbReference type="Pfam" id="PF13458"/>
    </source>
</evidence>
<dbReference type="RefSeq" id="WP_326566142.1">
    <property type="nucleotide sequence ID" value="NZ_CP142149.1"/>
</dbReference>
<feature type="signal peptide" evidence="3">
    <location>
        <begin position="1"/>
        <end position="28"/>
    </location>
</feature>
<comment type="similarity">
    <text evidence="1">Belongs to the leucine-binding protein family.</text>
</comment>
<sequence>MAFPGRQRRPRKLALVAAVAVAAAVLTACGSSGSAGGDSIKIGVQFGLTGADAAFDAVYQDSAKLAFADLTKNGVNGHSVELLYADDASDPATAVTVARKYITQDKVSVLYGPAFTPTALSTMQVASSTKTPFYTPGSINPQLTKPLNKYTFAPAFSSDDVAVGIAKLVHSMGAKKVGMMVESDAYGDAALSGAKAALSQYGLTVDATEKIAANATDATSQVQGLKDAGVDAVLLGITAPPMAAVINAEIHQATYLPLVTFAGSNTSLDQLAKSDPKVRYYALTPLACPVGDPCTADFMKAWKAEHPNDAPIVWTVQAYAAAKAFIAGLRNAKDTTPEGLITGLETMQPFKTPELPCPIAFSTTSHKGNSCTNFYGIAGGKVSFFGNDTTQNQLTAN</sequence>
<protein>
    <submittedName>
        <fullName evidence="5">ABC transporter substrate-binding protein</fullName>
    </submittedName>
</protein>
<dbReference type="Pfam" id="PF13458">
    <property type="entry name" value="Peripla_BP_6"/>
    <property type="match status" value="1"/>
</dbReference>
<keyword evidence="6" id="KW-1185">Reference proteome</keyword>
<dbReference type="PROSITE" id="PS51257">
    <property type="entry name" value="PROKAR_LIPOPROTEIN"/>
    <property type="match status" value="1"/>
</dbReference>
<feature type="domain" description="Leucine-binding protein" evidence="4">
    <location>
        <begin position="39"/>
        <end position="380"/>
    </location>
</feature>
<accession>A0ABZ1HYB1</accession>
<proteinExistence type="inferred from homology"/>
<evidence type="ECO:0000256" key="3">
    <source>
        <dbReference type="SAM" id="SignalP"/>
    </source>
</evidence>
<dbReference type="Gene3D" id="3.40.50.2300">
    <property type="match status" value="2"/>
</dbReference>
<name>A0ABZ1HYB1_9PSEU</name>
<evidence type="ECO:0000256" key="1">
    <source>
        <dbReference type="ARBA" id="ARBA00010062"/>
    </source>
</evidence>